<feature type="region of interest" description="Disordered" evidence="1">
    <location>
        <begin position="168"/>
        <end position="189"/>
    </location>
</feature>
<reference evidence="2" key="1">
    <citation type="thesis" date="2020" institute="Technische Universitat Dresden" country="Dresden, Germany">
        <title>The Agarolytic System of Microbulbifer elongatus PORT2, Isolated from Batu Karas, Pangandaran West Java Indonesia.</title>
        <authorList>
            <person name="Anggraeni S.R."/>
        </authorList>
    </citation>
    <scope>NUCLEOTIDE SEQUENCE</scope>
    <source>
        <strain evidence="2">PORT2</strain>
    </source>
</reference>
<evidence type="ECO:0000313" key="2">
    <source>
        <dbReference type="EMBL" id="MCQ3828682.1"/>
    </source>
</evidence>
<evidence type="ECO:0000256" key="1">
    <source>
        <dbReference type="SAM" id="MobiDB-lite"/>
    </source>
</evidence>
<dbReference type="RefSeq" id="WP_255873505.1">
    <property type="nucleotide sequence ID" value="NZ_JACASI010000013.1"/>
</dbReference>
<evidence type="ECO:0000313" key="3">
    <source>
        <dbReference type="Proteomes" id="UP001205566"/>
    </source>
</evidence>
<dbReference type="Proteomes" id="UP001205566">
    <property type="component" value="Unassembled WGS sequence"/>
</dbReference>
<sequence>MALHSGENPENPVSAEDLSAFADGALPPRRARQVARHLRHYTEAAQQVFDIWCIENAALQQLNSTGGNCDRVRNGAKPFARSGDARNSGRVLPWMSGAAAGVLLVLGVCVLSLEQTRPEAPPTAVADTMHPSRLESVTERQTGAALVPVDTVATEMIRPDLELSSPQIADEMPAGNSADRAGGTAPSANHLLPEKLQGAVGNVRLNFRAEDGTTLILNAYPMQTSAQMTLDGRVPEEVMGENLAAGNRVHWVHSETLFVLSGNIDAAGLFRVALGLRAEPPASGRVFGPGASESIREQGTSGSLNTNGLEVAPGFSKM</sequence>
<dbReference type="EMBL" id="JACASI010000013">
    <property type="protein sequence ID" value="MCQ3828682.1"/>
    <property type="molecule type" value="Genomic_DNA"/>
</dbReference>
<accession>A0ABT1NXY2</accession>
<organism evidence="2 3">
    <name type="scientific">Microbulbifer elongatus</name>
    <dbReference type="NCBI Taxonomy" id="86173"/>
    <lineage>
        <taxon>Bacteria</taxon>
        <taxon>Pseudomonadati</taxon>
        <taxon>Pseudomonadota</taxon>
        <taxon>Gammaproteobacteria</taxon>
        <taxon>Cellvibrionales</taxon>
        <taxon>Microbulbiferaceae</taxon>
        <taxon>Microbulbifer</taxon>
    </lineage>
</organism>
<keyword evidence="3" id="KW-1185">Reference proteome</keyword>
<protein>
    <submittedName>
        <fullName evidence="2">Zf-HC2 domain-containing protein</fullName>
    </submittedName>
</protein>
<feature type="region of interest" description="Disordered" evidence="1">
    <location>
        <begin position="285"/>
        <end position="318"/>
    </location>
</feature>
<gene>
    <name evidence="2" type="ORF">HXX02_04445</name>
</gene>
<feature type="compositionally biased region" description="Polar residues" evidence="1">
    <location>
        <begin position="297"/>
        <end position="308"/>
    </location>
</feature>
<name>A0ABT1NXY2_9GAMM</name>
<proteinExistence type="predicted"/>
<comment type="caution">
    <text evidence="2">The sequence shown here is derived from an EMBL/GenBank/DDBJ whole genome shotgun (WGS) entry which is preliminary data.</text>
</comment>